<keyword evidence="3" id="KW-1185">Reference proteome</keyword>
<keyword evidence="1" id="KW-1133">Transmembrane helix</keyword>
<feature type="transmembrane region" description="Helical" evidence="1">
    <location>
        <begin position="145"/>
        <end position="168"/>
    </location>
</feature>
<keyword evidence="1" id="KW-0812">Transmembrane</keyword>
<feature type="transmembrane region" description="Helical" evidence="1">
    <location>
        <begin position="197"/>
        <end position="221"/>
    </location>
</feature>
<dbReference type="InterPro" id="IPR025098">
    <property type="entry name" value="DUF4013"/>
</dbReference>
<reference evidence="2" key="1">
    <citation type="submission" date="2009-08" db="EMBL/GenBank/DDBJ databases">
        <title>Complete sequence of chromosome of Methanocaldococcus fervens AG86.</title>
        <authorList>
            <consortium name="US DOE Joint Genome Institute"/>
            <person name="Lucas S."/>
            <person name="Copeland A."/>
            <person name="Lapidus A."/>
            <person name="Glavina del Rio T."/>
            <person name="Tice H."/>
            <person name="Bruce D."/>
            <person name="Goodwin L."/>
            <person name="Pitluck S."/>
            <person name="Chertkov O."/>
            <person name="Detter J.C."/>
            <person name="Han C."/>
            <person name="Tapia R."/>
            <person name="Larimer F."/>
            <person name="Land M."/>
            <person name="Hauser L."/>
            <person name="Kyrpides N."/>
            <person name="Ovchinnikova G."/>
            <person name="Lupa-Sieprawska M."/>
            <person name="Whitman W.B."/>
        </authorList>
    </citation>
    <scope>NUCLEOTIDE SEQUENCE [LARGE SCALE GENOMIC DNA]</scope>
    <source>
        <strain evidence="2">AG86</strain>
    </source>
</reference>
<dbReference type="AlphaFoldDB" id="C7P693"/>
<evidence type="ECO:0000313" key="3">
    <source>
        <dbReference type="Proteomes" id="UP000001495"/>
    </source>
</evidence>
<evidence type="ECO:0000313" key="2">
    <source>
        <dbReference type="EMBL" id="ACV24075.1"/>
    </source>
</evidence>
<dbReference type="RefSeq" id="WP_015790815.1">
    <property type="nucleotide sequence ID" value="NC_013156.1"/>
</dbReference>
<feature type="transmembrane region" description="Helical" evidence="1">
    <location>
        <begin position="241"/>
        <end position="262"/>
    </location>
</feature>
<feature type="transmembrane region" description="Helical" evidence="1">
    <location>
        <begin position="21"/>
        <end position="45"/>
    </location>
</feature>
<feature type="transmembrane region" description="Helical" evidence="1">
    <location>
        <begin position="111"/>
        <end position="139"/>
    </location>
</feature>
<dbReference type="KEGG" id="mfe:Mefer_0236"/>
<dbReference type="EMBL" id="CP001696">
    <property type="protein sequence ID" value="ACV24075.1"/>
    <property type="molecule type" value="Genomic_DNA"/>
</dbReference>
<dbReference type="Pfam" id="PF13197">
    <property type="entry name" value="DUF4013"/>
    <property type="match status" value="1"/>
</dbReference>
<feature type="transmembrane region" description="Helical" evidence="1">
    <location>
        <begin position="57"/>
        <end position="79"/>
    </location>
</feature>
<proteinExistence type="predicted"/>
<accession>C7P693</accession>
<gene>
    <name evidence="2" type="ordered locus">Mefer_0236</name>
</gene>
<protein>
    <recommendedName>
        <fullName evidence="4">Glycerophosphoryl diester phosphodiesterase membrane domain-containing protein</fullName>
    </recommendedName>
</protein>
<dbReference type="GeneID" id="8364901"/>
<keyword evidence="1" id="KW-0472">Membrane</keyword>
<dbReference type="eggNOG" id="arCOG02880">
    <property type="taxonomic scope" value="Archaea"/>
</dbReference>
<dbReference type="HOGENOM" id="CLU_083802_0_0_2"/>
<evidence type="ECO:0008006" key="4">
    <source>
        <dbReference type="Google" id="ProtNLM"/>
    </source>
</evidence>
<name>C7P693_METFA</name>
<sequence length="284" mass="31713">MRKFEDYIIESFKYAFSDIKKGIVGGLLLSISEVFSILFSVFMIATDVSSNIPNFEILTSLLTVMAVGFLISLIIGFIIDGYYVRVMKTTVEGFNNLPEWNNFADLFVKGILYVIGSLILAVVFLIVPIILLFVSILLATQSNSIGLAFLIISFVIFGILLIALIFYLPLAEVNFSVKGFLGFFEFKKIFKLMSVKYVLLVIVVTIIVLIIGLIASAPFMLMEILTNPNVPHHNAVIPPTLLAIQLISAIVSGFIGFFMSLFSKRAIALYYKDNIEEEKEELEN</sequence>
<evidence type="ECO:0000256" key="1">
    <source>
        <dbReference type="SAM" id="Phobius"/>
    </source>
</evidence>
<dbReference type="OrthoDB" id="60637at2157"/>
<organism evidence="2 3">
    <name type="scientific">Methanocaldococcus fervens (strain DSM 4213 / JCM 15782 / AG86)</name>
    <name type="common">Methanococcus fervens</name>
    <dbReference type="NCBI Taxonomy" id="573064"/>
    <lineage>
        <taxon>Archaea</taxon>
        <taxon>Methanobacteriati</taxon>
        <taxon>Methanobacteriota</taxon>
        <taxon>Methanomada group</taxon>
        <taxon>Methanococci</taxon>
        <taxon>Methanococcales</taxon>
        <taxon>Methanocaldococcaceae</taxon>
        <taxon>Methanocaldococcus</taxon>
    </lineage>
</organism>
<dbReference type="Proteomes" id="UP000001495">
    <property type="component" value="Chromosome"/>
</dbReference>